<keyword evidence="3" id="KW-1185">Reference proteome</keyword>
<dbReference type="Proteomes" id="UP001221757">
    <property type="component" value="Unassembled WGS sequence"/>
</dbReference>
<evidence type="ECO:0000313" key="3">
    <source>
        <dbReference type="Proteomes" id="UP001221757"/>
    </source>
</evidence>
<dbReference type="AlphaFoldDB" id="A0AAD7F736"/>
<name>A0AAD7F736_MYCRO</name>
<protein>
    <submittedName>
        <fullName evidence="2">Uncharacterized protein</fullName>
    </submittedName>
</protein>
<dbReference type="EMBL" id="JARKIE010001104">
    <property type="protein sequence ID" value="KAJ7606402.1"/>
    <property type="molecule type" value="Genomic_DNA"/>
</dbReference>
<organism evidence="2 3">
    <name type="scientific">Mycena rosella</name>
    <name type="common">Pink bonnet</name>
    <name type="synonym">Agaricus rosellus</name>
    <dbReference type="NCBI Taxonomy" id="1033263"/>
    <lineage>
        <taxon>Eukaryota</taxon>
        <taxon>Fungi</taxon>
        <taxon>Dikarya</taxon>
        <taxon>Basidiomycota</taxon>
        <taxon>Agaricomycotina</taxon>
        <taxon>Agaricomycetes</taxon>
        <taxon>Agaricomycetidae</taxon>
        <taxon>Agaricales</taxon>
        <taxon>Marasmiineae</taxon>
        <taxon>Mycenaceae</taxon>
        <taxon>Mycena</taxon>
    </lineage>
</organism>
<evidence type="ECO:0000256" key="1">
    <source>
        <dbReference type="SAM" id="MobiDB-lite"/>
    </source>
</evidence>
<comment type="caution">
    <text evidence="2">The sequence shown here is derived from an EMBL/GenBank/DDBJ whole genome shotgun (WGS) entry which is preliminary data.</text>
</comment>
<accession>A0AAD7F736</accession>
<feature type="region of interest" description="Disordered" evidence="1">
    <location>
        <begin position="20"/>
        <end position="57"/>
    </location>
</feature>
<evidence type="ECO:0000313" key="2">
    <source>
        <dbReference type="EMBL" id="KAJ7606402.1"/>
    </source>
</evidence>
<reference evidence="2" key="1">
    <citation type="submission" date="2023-03" db="EMBL/GenBank/DDBJ databases">
        <title>Massive genome expansion in bonnet fungi (Mycena s.s.) driven by repeated elements and novel gene families across ecological guilds.</title>
        <authorList>
            <consortium name="Lawrence Berkeley National Laboratory"/>
            <person name="Harder C.B."/>
            <person name="Miyauchi S."/>
            <person name="Viragh M."/>
            <person name="Kuo A."/>
            <person name="Thoen E."/>
            <person name="Andreopoulos B."/>
            <person name="Lu D."/>
            <person name="Skrede I."/>
            <person name="Drula E."/>
            <person name="Henrissat B."/>
            <person name="Morin E."/>
            <person name="Kohler A."/>
            <person name="Barry K."/>
            <person name="LaButti K."/>
            <person name="Morin E."/>
            <person name="Salamov A."/>
            <person name="Lipzen A."/>
            <person name="Mereny Z."/>
            <person name="Hegedus B."/>
            <person name="Baldrian P."/>
            <person name="Stursova M."/>
            <person name="Weitz H."/>
            <person name="Taylor A."/>
            <person name="Grigoriev I.V."/>
            <person name="Nagy L.G."/>
            <person name="Martin F."/>
            <person name="Kauserud H."/>
        </authorList>
    </citation>
    <scope>NUCLEOTIDE SEQUENCE</scope>
    <source>
        <strain evidence="2">CBHHK067</strain>
    </source>
</reference>
<feature type="region of interest" description="Disordered" evidence="1">
    <location>
        <begin position="121"/>
        <end position="142"/>
    </location>
</feature>
<gene>
    <name evidence="2" type="ORF">B0H17DRAFT_1221761</name>
</gene>
<sequence>MCGTCTFTIWVIARFVKPSSTKKSTGSKSKSEFAKPVNGAQTNGHANGGLPLTTGNINGTASDPADVANALLARAARDAEGDASVCVSQLCFKHGRITVPPAVVLACNGFYAAPDSPPAFDSANGGPSTQADGGHTVAEKKSKSKTALPPYYATVRALTRSMPALATFYRGGCPRPERWWETAFATCAAELAARRVPFGARGLSGGLEGVRALGS</sequence>
<proteinExistence type="predicted"/>